<proteinExistence type="inferred from homology"/>
<comment type="caution">
    <text evidence="10">The sequence shown here is derived from an EMBL/GenBank/DDBJ whole genome shotgun (WGS) entry which is preliminary data.</text>
</comment>
<reference evidence="10 11" key="1">
    <citation type="journal article" date="2018" name="Sci. Rep.">
        <title>Genomic signatures of local adaptation to the degree of environmental predictability in rotifers.</title>
        <authorList>
            <person name="Franch-Gras L."/>
            <person name="Hahn C."/>
            <person name="Garcia-Roger E.M."/>
            <person name="Carmona M.J."/>
            <person name="Serra M."/>
            <person name="Gomez A."/>
        </authorList>
    </citation>
    <scope>NUCLEOTIDE SEQUENCE [LARGE SCALE GENOMIC DNA]</scope>
    <source>
        <strain evidence="10">HYR1</strain>
    </source>
</reference>
<evidence type="ECO:0000256" key="6">
    <source>
        <dbReference type="ARBA" id="ARBA00022989"/>
    </source>
</evidence>
<evidence type="ECO:0000256" key="4">
    <source>
        <dbReference type="ARBA" id="ARBA00022692"/>
    </source>
</evidence>
<dbReference type="Proteomes" id="UP000276133">
    <property type="component" value="Unassembled WGS sequence"/>
</dbReference>
<comment type="subcellular location">
    <subcellularLocation>
        <location evidence="1">Membrane</location>
        <topology evidence="1">Multi-pass membrane protein</topology>
    </subcellularLocation>
</comment>
<evidence type="ECO:0000256" key="8">
    <source>
        <dbReference type="PROSITE-ProRule" id="PRU00282"/>
    </source>
</evidence>
<dbReference type="PANTHER" id="PTHR45618">
    <property type="entry name" value="MITOCHONDRIAL DICARBOXYLATE CARRIER-RELATED"/>
    <property type="match status" value="1"/>
</dbReference>
<feature type="repeat" description="Solcar" evidence="8">
    <location>
        <begin position="7"/>
        <end position="94"/>
    </location>
</feature>
<accession>A0A3M7Q3T4</accession>
<dbReference type="PROSITE" id="PS50920">
    <property type="entry name" value="SOLCAR"/>
    <property type="match status" value="2"/>
</dbReference>
<dbReference type="Gene3D" id="1.50.40.10">
    <property type="entry name" value="Mitochondrial carrier domain"/>
    <property type="match status" value="1"/>
</dbReference>
<dbReference type="OrthoDB" id="756301at2759"/>
<dbReference type="InterPro" id="IPR023395">
    <property type="entry name" value="MCP_dom_sf"/>
</dbReference>
<dbReference type="STRING" id="10195.A0A3M7Q3T4"/>
<dbReference type="EMBL" id="REGN01007503">
    <property type="protein sequence ID" value="RNA06067.1"/>
    <property type="molecule type" value="Genomic_DNA"/>
</dbReference>
<dbReference type="GO" id="GO:0016020">
    <property type="term" value="C:membrane"/>
    <property type="evidence" value="ECO:0007669"/>
    <property type="project" value="UniProtKB-SubCell"/>
</dbReference>
<evidence type="ECO:0000313" key="10">
    <source>
        <dbReference type="EMBL" id="RNA06067.1"/>
    </source>
</evidence>
<dbReference type="Pfam" id="PF00153">
    <property type="entry name" value="Mito_carr"/>
    <property type="match status" value="2"/>
</dbReference>
<dbReference type="InterPro" id="IPR002067">
    <property type="entry name" value="MCP"/>
</dbReference>
<keyword evidence="7 8" id="KW-0472">Membrane</keyword>
<dbReference type="InterPro" id="IPR050391">
    <property type="entry name" value="Mito_Metabolite_Transporter"/>
</dbReference>
<evidence type="ECO:0000256" key="5">
    <source>
        <dbReference type="ARBA" id="ARBA00022737"/>
    </source>
</evidence>
<sequence length="229" mass="25611">MVYKNFEPFLIGGLSSCNAEFFTFPIDLVKTRLQIQGQAINNCSGKYRGMLDCFSSVYREEGIKTMFSGIKPALLRQATYGTFKLGFYQYMKKMLFSSDVSHHNEHFYKNIFIGSLSGASANALANPTDVLKIRMQADYQLFKNQSMTVSFRKIFNSEGLFGLYRGVWPNAQRAAIITGVELSIYDSVKQFLIYKLSLKDGIEAHLMSSAMAGFCAAVAATPIDVIKVV</sequence>
<evidence type="ECO:0000256" key="7">
    <source>
        <dbReference type="ARBA" id="ARBA00023136"/>
    </source>
</evidence>
<keyword evidence="3 9" id="KW-0813">Transport</keyword>
<feature type="repeat" description="Solcar" evidence="8">
    <location>
        <begin position="109"/>
        <end position="191"/>
    </location>
</feature>
<protein>
    <submittedName>
        <fullName evidence="10">Brain mitochondrial carrier 1 isoform X4</fullName>
    </submittedName>
</protein>
<dbReference type="AlphaFoldDB" id="A0A3M7Q3T4"/>
<keyword evidence="11" id="KW-1185">Reference proteome</keyword>
<dbReference type="SUPFAM" id="SSF103506">
    <property type="entry name" value="Mitochondrial carrier"/>
    <property type="match status" value="1"/>
</dbReference>
<organism evidence="10 11">
    <name type="scientific">Brachionus plicatilis</name>
    <name type="common">Marine rotifer</name>
    <name type="synonym">Brachionus muelleri</name>
    <dbReference type="NCBI Taxonomy" id="10195"/>
    <lineage>
        <taxon>Eukaryota</taxon>
        <taxon>Metazoa</taxon>
        <taxon>Spiralia</taxon>
        <taxon>Gnathifera</taxon>
        <taxon>Rotifera</taxon>
        <taxon>Eurotatoria</taxon>
        <taxon>Monogononta</taxon>
        <taxon>Pseudotrocha</taxon>
        <taxon>Ploima</taxon>
        <taxon>Brachionidae</taxon>
        <taxon>Brachionus</taxon>
    </lineage>
</organism>
<keyword evidence="4 8" id="KW-0812">Transmembrane</keyword>
<comment type="similarity">
    <text evidence="2 9">Belongs to the mitochondrial carrier (TC 2.A.29) family.</text>
</comment>
<dbReference type="GO" id="GO:0055085">
    <property type="term" value="P:transmembrane transport"/>
    <property type="evidence" value="ECO:0007669"/>
    <property type="project" value="InterPro"/>
</dbReference>
<evidence type="ECO:0000256" key="9">
    <source>
        <dbReference type="RuleBase" id="RU000488"/>
    </source>
</evidence>
<evidence type="ECO:0000313" key="11">
    <source>
        <dbReference type="Proteomes" id="UP000276133"/>
    </source>
</evidence>
<keyword evidence="5" id="KW-0677">Repeat</keyword>
<keyword evidence="6" id="KW-1133">Transmembrane helix</keyword>
<evidence type="ECO:0000256" key="2">
    <source>
        <dbReference type="ARBA" id="ARBA00006375"/>
    </source>
</evidence>
<dbReference type="InterPro" id="IPR018108">
    <property type="entry name" value="MCP_transmembrane"/>
</dbReference>
<evidence type="ECO:0000256" key="1">
    <source>
        <dbReference type="ARBA" id="ARBA00004141"/>
    </source>
</evidence>
<evidence type="ECO:0000256" key="3">
    <source>
        <dbReference type="ARBA" id="ARBA00022448"/>
    </source>
</evidence>
<name>A0A3M7Q3T4_BRAPC</name>
<dbReference type="PRINTS" id="PR00784">
    <property type="entry name" value="MTUNCOUPLING"/>
</dbReference>
<gene>
    <name evidence="10" type="ORF">BpHYR1_032844</name>
</gene>